<keyword evidence="8" id="KW-1185">Reference proteome</keyword>
<evidence type="ECO:0000313" key="7">
    <source>
        <dbReference type="EMBL" id="PWA85810.1"/>
    </source>
</evidence>
<dbReference type="PANTHER" id="PTHR46776">
    <property type="entry name" value="CYCLIN-DEPENDENT KINASE INHIBITOR 4-RELATED"/>
    <property type="match status" value="1"/>
</dbReference>
<keyword evidence="3" id="KW-0649">Protein kinase inhibitor</keyword>
<dbReference type="GO" id="GO:0051726">
    <property type="term" value="P:regulation of cell cycle"/>
    <property type="evidence" value="ECO:0007669"/>
    <property type="project" value="InterPro"/>
</dbReference>
<dbReference type="GO" id="GO:0005654">
    <property type="term" value="C:nucleoplasm"/>
    <property type="evidence" value="ECO:0007669"/>
    <property type="project" value="UniProtKB-SubCell"/>
</dbReference>
<dbReference type="InterPro" id="IPR044898">
    <property type="entry name" value="CDI_dom_sf"/>
</dbReference>
<evidence type="ECO:0000256" key="3">
    <source>
        <dbReference type="ARBA" id="ARBA00023013"/>
    </source>
</evidence>
<evidence type="ECO:0000313" key="8">
    <source>
        <dbReference type="Proteomes" id="UP000245207"/>
    </source>
</evidence>
<dbReference type="Gene3D" id="4.10.365.10">
    <property type="entry name" value="p27"/>
    <property type="match status" value="1"/>
</dbReference>
<dbReference type="AlphaFoldDB" id="A0A2U1PJ74"/>
<sequence length="107" mass="12739">MEHILPPIINNNNHHRRNRDTEHTSSSTSCKRIKFDDVIFRPVVKDDSSPDLKVFIPNFGVPSAKELDEFFKEAEKHQQKRFIEKYNFDIVKDVPIEGRYEWVKLNQ</sequence>
<dbReference type="Pfam" id="PF02234">
    <property type="entry name" value="CDI"/>
    <property type="match status" value="1"/>
</dbReference>
<proteinExistence type="inferred from homology"/>
<dbReference type="OrthoDB" id="9940972at2759"/>
<evidence type="ECO:0000256" key="5">
    <source>
        <dbReference type="SAM" id="MobiDB-lite"/>
    </source>
</evidence>
<gene>
    <name evidence="7" type="ORF">CTI12_AA145290</name>
</gene>
<evidence type="ECO:0000256" key="4">
    <source>
        <dbReference type="ARBA" id="ARBA00023306"/>
    </source>
</evidence>
<evidence type="ECO:0000259" key="6">
    <source>
        <dbReference type="Pfam" id="PF02234"/>
    </source>
</evidence>
<dbReference type="PIRSF" id="PIRSF017811">
    <property type="entry name" value="CDK_inhib_pln"/>
    <property type="match status" value="1"/>
</dbReference>
<name>A0A2U1PJ74_ARTAN</name>
<feature type="region of interest" description="Disordered" evidence="5">
    <location>
        <begin position="1"/>
        <end position="27"/>
    </location>
</feature>
<comment type="similarity">
    <text evidence="2">Belongs to the CDI family. ICK/KRP subfamily.</text>
</comment>
<dbReference type="Proteomes" id="UP000245207">
    <property type="component" value="Unassembled WGS sequence"/>
</dbReference>
<feature type="domain" description="Cyclin-dependent kinase inhibitor" evidence="6">
    <location>
        <begin position="59"/>
        <end position="105"/>
    </location>
</feature>
<accession>A0A2U1PJ74</accession>
<reference evidence="7 8" key="1">
    <citation type="journal article" date="2018" name="Mol. Plant">
        <title>The genome of Artemisia annua provides insight into the evolution of Asteraceae family and artemisinin biosynthesis.</title>
        <authorList>
            <person name="Shen Q."/>
            <person name="Zhang L."/>
            <person name="Liao Z."/>
            <person name="Wang S."/>
            <person name="Yan T."/>
            <person name="Shi P."/>
            <person name="Liu M."/>
            <person name="Fu X."/>
            <person name="Pan Q."/>
            <person name="Wang Y."/>
            <person name="Lv Z."/>
            <person name="Lu X."/>
            <person name="Zhang F."/>
            <person name="Jiang W."/>
            <person name="Ma Y."/>
            <person name="Chen M."/>
            <person name="Hao X."/>
            <person name="Li L."/>
            <person name="Tang Y."/>
            <person name="Lv G."/>
            <person name="Zhou Y."/>
            <person name="Sun X."/>
            <person name="Brodelius P.E."/>
            <person name="Rose J.K.C."/>
            <person name="Tang K."/>
        </authorList>
    </citation>
    <scope>NUCLEOTIDE SEQUENCE [LARGE SCALE GENOMIC DNA]</scope>
    <source>
        <strain evidence="8">cv. Huhao1</strain>
        <tissue evidence="7">Leaf</tissue>
    </source>
</reference>
<keyword evidence="4" id="KW-0131">Cell cycle</keyword>
<dbReference type="InterPro" id="IPR003175">
    <property type="entry name" value="CDI_dom"/>
</dbReference>
<organism evidence="7 8">
    <name type="scientific">Artemisia annua</name>
    <name type="common">Sweet wormwood</name>
    <dbReference type="NCBI Taxonomy" id="35608"/>
    <lineage>
        <taxon>Eukaryota</taxon>
        <taxon>Viridiplantae</taxon>
        <taxon>Streptophyta</taxon>
        <taxon>Embryophyta</taxon>
        <taxon>Tracheophyta</taxon>
        <taxon>Spermatophyta</taxon>
        <taxon>Magnoliopsida</taxon>
        <taxon>eudicotyledons</taxon>
        <taxon>Gunneridae</taxon>
        <taxon>Pentapetalae</taxon>
        <taxon>asterids</taxon>
        <taxon>campanulids</taxon>
        <taxon>Asterales</taxon>
        <taxon>Asteraceae</taxon>
        <taxon>Asteroideae</taxon>
        <taxon>Anthemideae</taxon>
        <taxon>Artemisiinae</taxon>
        <taxon>Artemisia</taxon>
    </lineage>
</organism>
<dbReference type="STRING" id="35608.A0A2U1PJ74"/>
<comment type="subcellular location">
    <subcellularLocation>
        <location evidence="1">Nucleus</location>
        <location evidence="1">Nucleoplasm</location>
    </subcellularLocation>
</comment>
<protein>
    <submittedName>
        <fullName evidence="7">Cyclin-dependent kinase inhibitor 7</fullName>
    </submittedName>
</protein>
<dbReference type="InterPro" id="IPR044275">
    <property type="entry name" value="KRP"/>
</dbReference>
<comment type="caution">
    <text evidence="7">The sequence shown here is derived from an EMBL/GenBank/DDBJ whole genome shotgun (WGS) entry which is preliminary data.</text>
</comment>
<dbReference type="EMBL" id="PKPP01001085">
    <property type="protein sequence ID" value="PWA85810.1"/>
    <property type="molecule type" value="Genomic_DNA"/>
</dbReference>
<dbReference type="GO" id="GO:0004861">
    <property type="term" value="F:cyclin-dependent protein serine/threonine kinase inhibitor activity"/>
    <property type="evidence" value="ECO:0007669"/>
    <property type="project" value="InterPro"/>
</dbReference>
<evidence type="ECO:0000256" key="2">
    <source>
        <dbReference type="ARBA" id="ARBA00010274"/>
    </source>
</evidence>
<evidence type="ECO:0000256" key="1">
    <source>
        <dbReference type="ARBA" id="ARBA00004642"/>
    </source>
</evidence>